<evidence type="ECO:0000256" key="1">
    <source>
        <dbReference type="SAM" id="MobiDB-lite"/>
    </source>
</evidence>
<reference evidence="2 4" key="1">
    <citation type="journal article" date="2016" name="Genome Biol. Evol.">
        <title>Divergent and convergent evolution of fungal pathogenicity.</title>
        <authorList>
            <person name="Shang Y."/>
            <person name="Xiao G."/>
            <person name="Zheng P."/>
            <person name="Cen K."/>
            <person name="Zhan S."/>
            <person name="Wang C."/>
        </authorList>
    </citation>
    <scope>NUCLEOTIDE SEQUENCE [LARGE SCALE GENOMIC DNA]</scope>
    <source>
        <strain evidence="2 4">RCEF 4871</strain>
    </source>
</reference>
<evidence type="ECO:0000313" key="5">
    <source>
        <dbReference type="Proteomes" id="UP000317257"/>
    </source>
</evidence>
<keyword evidence="4" id="KW-1185">Reference proteome</keyword>
<dbReference type="Proteomes" id="UP000243498">
    <property type="component" value="Unassembled WGS sequence"/>
</dbReference>
<dbReference type="OrthoDB" id="4357148at2759"/>
<evidence type="ECO:0008006" key="6">
    <source>
        <dbReference type="Google" id="ProtNLM"/>
    </source>
</evidence>
<dbReference type="EMBL" id="AZHC01000004">
    <property type="protein sequence ID" value="OAA48624.1"/>
    <property type="molecule type" value="Genomic_DNA"/>
</dbReference>
<feature type="compositionally biased region" description="Basic and acidic residues" evidence="1">
    <location>
        <begin position="81"/>
        <end position="94"/>
    </location>
</feature>
<accession>A0A5C6G9Y8</accession>
<protein>
    <recommendedName>
        <fullName evidence="6">Histone chaperone domain-containing protein</fullName>
    </recommendedName>
</protein>
<dbReference type="OMA" id="MDNDYKS"/>
<organism evidence="2 4">
    <name type="scientific">Metarhizium rileyi (strain RCEF 4871)</name>
    <name type="common">Nomuraea rileyi</name>
    <dbReference type="NCBI Taxonomy" id="1649241"/>
    <lineage>
        <taxon>Eukaryota</taxon>
        <taxon>Fungi</taxon>
        <taxon>Dikarya</taxon>
        <taxon>Ascomycota</taxon>
        <taxon>Pezizomycotina</taxon>
        <taxon>Sordariomycetes</taxon>
        <taxon>Hypocreomycetidae</taxon>
        <taxon>Hypocreales</taxon>
        <taxon>Clavicipitaceae</taxon>
        <taxon>Metarhizium</taxon>
    </lineage>
</organism>
<sequence>MSKSSYAQTDDKVNEADFDANVPGGQVQDNSYATRKSEAIPVQSDNAPVEDPVDATNADSDKQLERDEKEAIDKSNIIKQRTREAQPRGQYKEPDDAELGLT</sequence>
<gene>
    <name evidence="3" type="ORF">ED733_004355</name>
    <name evidence="2" type="ORF">NOR_01874</name>
</gene>
<dbReference type="AlphaFoldDB" id="A0A167I3E9"/>
<proteinExistence type="predicted"/>
<reference evidence="3" key="3">
    <citation type="journal article" date="2019" name="Microbiol. Resour. Announc.">
        <title>Genome Sequence of Metarhizium rileyi, a Microbial Control Agent for Lepidoptera.</title>
        <authorList>
            <person name="Binneck E."/>
            <person name="Lastra C.C.L."/>
            <person name="Sosa-Gomez D.R."/>
        </authorList>
    </citation>
    <scope>NUCLEOTIDE SEQUENCE</scope>
    <source>
        <strain evidence="3">Cep018-CH2</strain>
    </source>
</reference>
<feature type="region of interest" description="Disordered" evidence="1">
    <location>
        <begin position="1"/>
        <end position="102"/>
    </location>
</feature>
<feature type="compositionally biased region" description="Basic and acidic residues" evidence="1">
    <location>
        <begin position="59"/>
        <end position="73"/>
    </location>
</feature>
<name>A0A167I3E9_METRR</name>
<accession>A0A167I3E9</accession>
<evidence type="ECO:0000313" key="2">
    <source>
        <dbReference type="EMBL" id="OAA48624.1"/>
    </source>
</evidence>
<dbReference type="Proteomes" id="UP000317257">
    <property type="component" value="Unassembled WGS sequence"/>
</dbReference>
<evidence type="ECO:0000313" key="4">
    <source>
        <dbReference type="Proteomes" id="UP000243498"/>
    </source>
</evidence>
<comment type="caution">
    <text evidence="2">The sequence shown here is derived from an EMBL/GenBank/DDBJ whole genome shotgun (WGS) entry which is preliminary data.</text>
</comment>
<evidence type="ECO:0000313" key="3">
    <source>
        <dbReference type="EMBL" id="TWU74440.1"/>
    </source>
</evidence>
<reference evidence="5" key="2">
    <citation type="submission" date="2018-12" db="EMBL/GenBank/DDBJ databases">
        <title>The complete genome of Metarhizium rileyi, a key fungal pathogen of Lepidoptera.</title>
        <authorList>
            <person name="Binneck E."/>
            <person name="Lastra C.C.L."/>
            <person name="Sosa-Gomez D.R."/>
        </authorList>
    </citation>
    <scope>NUCLEOTIDE SEQUENCE [LARGE SCALE GENOMIC DNA]</scope>
    <source>
        <strain evidence="5">Cep018-CH2</strain>
    </source>
</reference>
<dbReference type="EMBL" id="SBHS01000011">
    <property type="protein sequence ID" value="TWU74440.1"/>
    <property type="molecule type" value="Genomic_DNA"/>
</dbReference>